<protein>
    <submittedName>
        <fullName evidence="4">Uncharacterized protein LOC114340755</fullName>
    </submittedName>
</protein>
<dbReference type="PANTHER" id="PTHR47163">
    <property type="entry name" value="DDE_TNP_IS1595 DOMAIN-CONTAINING PROTEIN"/>
    <property type="match status" value="1"/>
</dbReference>
<organism evidence="4">
    <name type="scientific">Diabrotica virgifera virgifera</name>
    <name type="common">western corn rootworm</name>
    <dbReference type="NCBI Taxonomy" id="50390"/>
    <lineage>
        <taxon>Eukaryota</taxon>
        <taxon>Metazoa</taxon>
        <taxon>Ecdysozoa</taxon>
        <taxon>Arthropoda</taxon>
        <taxon>Hexapoda</taxon>
        <taxon>Insecta</taxon>
        <taxon>Pterygota</taxon>
        <taxon>Neoptera</taxon>
        <taxon>Endopterygota</taxon>
        <taxon>Coleoptera</taxon>
        <taxon>Polyphaga</taxon>
        <taxon>Cucujiformia</taxon>
        <taxon>Chrysomeloidea</taxon>
        <taxon>Chrysomelidae</taxon>
        <taxon>Galerucinae</taxon>
        <taxon>Diabroticina</taxon>
        <taxon>Diabroticites</taxon>
        <taxon>Diabrotica</taxon>
    </lineage>
</organism>
<dbReference type="EnsemblMetazoa" id="XM_050645246.1">
    <property type="protein sequence ID" value="XP_050501203.1"/>
    <property type="gene ID" value="LOC126881167"/>
</dbReference>
<gene>
    <name evidence="4" type="primary">LOC114340755</name>
</gene>
<reference evidence="2" key="2">
    <citation type="submission" date="2025-05" db="UniProtKB">
        <authorList>
            <consortium name="EnsemblMetazoa"/>
        </authorList>
    </citation>
    <scope>IDENTIFICATION</scope>
</reference>
<proteinExistence type="predicted"/>
<evidence type="ECO:0000313" key="4">
    <source>
        <dbReference type="RefSeq" id="XP_028147325.1"/>
    </source>
</evidence>
<dbReference type="InParanoid" id="A0A6P7GU11"/>
<dbReference type="InterPro" id="IPR024445">
    <property type="entry name" value="Tnp_ISXO2-like"/>
</dbReference>
<dbReference type="AlphaFoldDB" id="A0A6P7GU11"/>
<sequence>MEAMEVSSIFDIINITQRNDAELMQYLQSVGLIKKQFKCKIRNCRRICTVRRKEGSYRLNHCFWCFKCRKMYPITIGTFFERIRVPVRTLFYIMWCWACQLPVKNTTELISLQKGSVVNMYAHLRNILSWKLLQEEPFLLGGEGHTVQIDANIMGKRKYNGGRVIKEHWVLGIYDLGLKRGHVTYLKNRNRDKLVEIIQKHVQEGTEIWTNQSQGYSNLNHLGYIHKTVNNSKYFKNPQTGFCSNQVGGYLSRLKKYLRRLGVISSPFLPQYIEQFEWDSLYGHNARDRFKSIVEDIRQKYK</sequence>
<evidence type="ECO:0000259" key="1">
    <source>
        <dbReference type="SMART" id="SM01126"/>
    </source>
</evidence>
<dbReference type="Proteomes" id="UP001652700">
    <property type="component" value="Unplaced"/>
</dbReference>
<dbReference type="SMART" id="SM01126">
    <property type="entry name" value="DDE_Tnp_IS1595"/>
    <property type="match status" value="1"/>
</dbReference>
<dbReference type="RefSeq" id="XP_028147325.1">
    <property type="nucleotide sequence ID" value="XM_028291524.1"/>
</dbReference>
<reference evidence="4" key="1">
    <citation type="submission" date="2025-04" db="UniProtKB">
        <authorList>
            <consortium name="RefSeq"/>
        </authorList>
    </citation>
    <scope>IDENTIFICATION</scope>
    <source>
        <tissue evidence="4">Whole insect</tissue>
    </source>
</reference>
<name>A0A6P7GU11_DIAVI</name>
<dbReference type="Pfam" id="PF12762">
    <property type="entry name" value="DDE_Tnp_IS1595"/>
    <property type="match status" value="1"/>
</dbReference>
<feature type="domain" description="ISXO2-like transposase" evidence="1">
    <location>
        <begin position="139"/>
        <end position="291"/>
    </location>
</feature>
<dbReference type="InterPro" id="IPR053164">
    <property type="entry name" value="IS1016-like_transposase"/>
</dbReference>
<accession>A0A6P7GU11</accession>
<evidence type="ECO:0000313" key="2">
    <source>
        <dbReference type="EnsemblMetazoa" id="XP_050501203.1"/>
    </source>
</evidence>
<dbReference type="OrthoDB" id="424490at2759"/>
<keyword evidence="3" id="KW-1185">Reference proteome</keyword>
<evidence type="ECO:0000313" key="3">
    <source>
        <dbReference type="Proteomes" id="UP001652700"/>
    </source>
</evidence>
<dbReference type="PANTHER" id="PTHR47163:SF2">
    <property type="entry name" value="SI:DKEY-17M8.2"/>
    <property type="match status" value="1"/>
</dbReference>